<evidence type="ECO:0000256" key="9">
    <source>
        <dbReference type="ARBA" id="ARBA00022842"/>
    </source>
</evidence>
<evidence type="ECO:0000256" key="12">
    <source>
        <dbReference type="PIRSR" id="PIRSR604469-1"/>
    </source>
</evidence>
<evidence type="ECO:0000256" key="6">
    <source>
        <dbReference type="ARBA" id="ARBA00022605"/>
    </source>
</evidence>
<dbReference type="GO" id="GO:0000287">
    <property type="term" value="F:magnesium ion binding"/>
    <property type="evidence" value="ECO:0007669"/>
    <property type="project" value="TreeGrafter"/>
</dbReference>
<keyword evidence="8" id="KW-0378">Hydrolase</keyword>
<dbReference type="GO" id="GO:0005737">
    <property type="term" value="C:cytoplasm"/>
    <property type="evidence" value="ECO:0007669"/>
    <property type="project" value="TreeGrafter"/>
</dbReference>
<dbReference type="PANTHER" id="PTHR43344">
    <property type="entry name" value="PHOSPHOSERINE PHOSPHATASE"/>
    <property type="match status" value="1"/>
</dbReference>
<proteinExistence type="inferred from homology"/>
<organism evidence="13 14">
    <name type="scientific">Zophobas morio</name>
    <dbReference type="NCBI Taxonomy" id="2755281"/>
    <lineage>
        <taxon>Eukaryota</taxon>
        <taxon>Metazoa</taxon>
        <taxon>Ecdysozoa</taxon>
        <taxon>Arthropoda</taxon>
        <taxon>Hexapoda</taxon>
        <taxon>Insecta</taxon>
        <taxon>Pterygota</taxon>
        <taxon>Neoptera</taxon>
        <taxon>Endopterygota</taxon>
        <taxon>Coleoptera</taxon>
        <taxon>Polyphaga</taxon>
        <taxon>Cucujiformia</taxon>
        <taxon>Tenebrionidae</taxon>
        <taxon>Zophobas</taxon>
    </lineage>
</organism>
<keyword evidence="10" id="KW-0718">Serine biosynthesis</keyword>
<name>A0AA38ILK5_9CUCU</name>
<evidence type="ECO:0000256" key="3">
    <source>
        <dbReference type="ARBA" id="ARBA00009184"/>
    </source>
</evidence>
<feature type="active site" description="Nucleophile" evidence="12">
    <location>
        <position position="20"/>
    </location>
</feature>
<evidence type="ECO:0000313" key="13">
    <source>
        <dbReference type="EMBL" id="KAJ3657423.1"/>
    </source>
</evidence>
<keyword evidence="14" id="KW-1185">Reference proteome</keyword>
<gene>
    <name evidence="13" type="ORF">Zmor_009226</name>
</gene>
<evidence type="ECO:0000313" key="14">
    <source>
        <dbReference type="Proteomes" id="UP001168821"/>
    </source>
</evidence>
<evidence type="ECO:0000256" key="7">
    <source>
        <dbReference type="ARBA" id="ARBA00022723"/>
    </source>
</evidence>
<keyword evidence="7" id="KW-0479">Metal-binding</keyword>
<evidence type="ECO:0000256" key="10">
    <source>
        <dbReference type="ARBA" id="ARBA00023299"/>
    </source>
</evidence>
<comment type="cofactor">
    <cofactor evidence="1">
        <name>Mg(2+)</name>
        <dbReference type="ChEBI" id="CHEBI:18420"/>
    </cofactor>
</comment>
<dbReference type="NCBIfam" id="TIGR01488">
    <property type="entry name" value="HAD-SF-IB"/>
    <property type="match status" value="1"/>
</dbReference>
<dbReference type="NCBIfam" id="TIGR00338">
    <property type="entry name" value="serB"/>
    <property type="match status" value="1"/>
</dbReference>
<keyword evidence="9" id="KW-0460">Magnesium</keyword>
<protein>
    <recommendedName>
        <fullName evidence="5">Phosphoserine phosphatase</fullName>
        <ecNumber evidence="4">3.1.3.3</ecNumber>
    </recommendedName>
    <alternativeName>
        <fullName evidence="11">O-phosphoserine phosphohydrolase</fullName>
    </alternativeName>
</protein>
<comment type="similarity">
    <text evidence="3">Belongs to the HAD-like hydrolase superfamily. SerB family.</text>
</comment>
<keyword evidence="6" id="KW-0028">Amino-acid biosynthesis</keyword>
<dbReference type="PANTHER" id="PTHR43344:SF2">
    <property type="entry name" value="PHOSPHOSERINE PHOSPHATASE"/>
    <property type="match status" value="1"/>
</dbReference>
<dbReference type="GO" id="GO:0036424">
    <property type="term" value="F:L-phosphoserine phosphatase activity"/>
    <property type="evidence" value="ECO:0007669"/>
    <property type="project" value="InterPro"/>
</dbReference>
<dbReference type="InterPro" id="IPR023214">
    <property type="entry name" value="HAD_sf"/>
</dbReference>
<dbReference type="InterPro" id="IPR050582">
    <property type="entry name" value="HAD-like_SerB"/>
</dbReference>
<dbReference type="AlphaFoldDB" id="A0AA38ILK5"/>
<dbReference type="CDD" id="cd04309">
    <property type="entry name" value="HAD_PSP_eu"/>
    <property type="match status" value="1"/>
</dbReference>
<reference evidence="13" key="1">
    <citation type="journal article" date="2023" name="G3 (Bethesda)">
        <title>Whole genome assemblies of Zophobas morio and Tenebrio molitor.</title>
        <authorList>
            <person name="Kaur S."/>
            <person name="Stinson S.A."/>
            <person name="diCenzo G.C."/>
        </authorList>
    </citation>
    <scope>NUCLEOTIDE SEQUENCE</scope>
    <source>
        <strain evidence="13">QUZm001</strain>
    </source>
</reference>
<dbReference type="GO" id="GO:0006564">
    <property type="term" value="P:L-serine biosynthetic process"/>
    <property type="evidence" value="ECO:0007669"/>
    <property type="project" value="UniProtKB-KW"/>
</dbReference>
<comment type="caution">
    <text evidence="13">The sequence shown here is derived from an EMBL/GenBank/DDBJ whole genome shotgun (WGS) entry which is preliminary data.</text>
</comment>
<accession>A0AA38ILK5</accession>
<evidence type="ECO:0000256" key="4">
    <source>
        <dbReference type="ARBA" id="ARBA00012640"/>
    </source>
</evidence>
<dbReference type="SUPFAM" id="SSF56784">
    <property type="entry name" value="HAD-like"/>
    <property type="match status" value="1"/>
</dbReference>
<dbReference type="Gene3D" id="1.10.150.210">
    <property type="entry name" value="Phosphoserine phosphatase, domain 2"/>
    <property type="match status" value="1"/>
</dbReference>
<dbReference type="FunFam" id="3.40.50.1000:FF:000077">
    <property type="entry name" value="Phosphoserine phosphatase, chloroplastic"/>
    <property type="match status" value="1"/>
</dbReference>
<dbReference type="EMBL" id="JALNTZ010000003">
    <property type="protein sequence ID" value="KAJ3657423.1"/>
    <property type="molecule type" value="Genomic_DNA"/>
</dbReference>
<evidence type="ECO:0000256" key="1">
    <source>
        <dbReference type="ARBA" id="ARBA00001946"/>
    </source>
</evidence>
<dbReference type="InterPro" id="IPR036412">
    <property type="entry name" value="HAD-like_sf"/>
</dbReference>
<sequence>MSAEVQKILKQADAVCFDVDSTVIQEEGIDELAKFCNKGEEVAALTAKAMSGSMTFQESLKVRLGIIQPTLTQIRDFVKIKPPTLTPGVKKLINLLHSRNVPVFLISGGFKSIIAPIAAQLNIPVDHIFANRLKFYYTGEYAGFDENEPTSRTGGKAVVIEFLKTQYNYQKVVLIGDGATDLEAAPPADAFIGYGGNVIRPIVQAKAKWFVTDFNEIIDVLNH</sequence>
<comment type="pathway">
    <text evidence="2">Amino-acid biosynthesis; L-serine biosynthesis; L-serine from 3-phospho-D-glycerate: step 3/3.</text>
</comment>
<evidence type="ECO:0000256" key="5">
    <source>
        <dbReference type="ARBA" id="ARBA00015196"/>
    </source>
</evidence>
<dbReference type="EC" id="3.1.3.3" evidence="4"/>
<dbReference type="InterPro" id="IPR004469">
    <property type="entry name" value="PSP"/>
</dbReference>
<dbReference type="Gene3D" id="3.40.50.1000">
    <property type="entry name" value="HAD superfamily/HAD-like"/>
    <property type="match status" value="1"/>
</dbReference>
<evidence type="ECO:0000256" key="2">
    <source>
        <dbReference type="ARBA" id="ARBA00005135"/>
    </source>
</evidence>
<evidence type="ECO:0000256" key="11">
    <source>
        <dbReference type="ARBA" id="ARBA00031693"/>
    </source>
</evidence>
<feature type="active site" description="Nucleophile" evidence="12">
    <location>
        <position position="18"/>
    </location>
</feature>
<dbReference type="Proteomes" id="UP001168821">
    <property type="component" value="Unassembled WGS sequence"/>
</dbReference>
<evidence type="ECO:0000256" key="8">
    <source>
        <dbReference type="ARBA" id="ARBA00022801"/>
    </source>
</evidence>
<dbReference type="Pfam" id="PF00702">
    <property type="entry name" value="Hydrolase"/>
    <property type="match status" value="1"/>
</dbReference>